<dbReference type="PANTHER" id="PTHR15381">
    <property type="entry name" value="CHONDROITIN SULFATE PROTEOGLYCAN 5 -RELATED"/>
    <property type="match status" value="1"/>
</dbReference>
<dbReference type="InterPro" id="IPR007526">
    <property type="entry name" value="SWIRM"/>
</dbReference>
<dbReference type="GO" id="GO:0006325">
    <property type="term" value="P:chromatin organization"/>
    <property type="evidence" value="ECO:0007669"/>
    <property type="project" value="UniProtKB-KW"/>
</dbReference>
<feature type="compositionally biased region" description="Basic and acidic residues" evidence="7">
    <location>
        <begin position="329"/>
        <end position="343"/>
    </location>
</feature>
<feature type="domain" description="SWIRM" evidence="9">
    <location>
        <begin position="421"/>
        <end position="518"/>
    </location>
</feature>
<reference evidence="12" key="2">
    <citation type="submission" date="2025-08" db="UniProtKB">
        <authorList>
            <consortium name="Ensembl"/>
        </authorList>
    </citation>
    <scope>IDENTIFICATION</scope>
</reference>
<dbReference type="Pfam" id="PF16496">
    <property type="entry name" value="SWIRM-assoc_2"/>
    <property type="match status" value="1"/>
</dbReference>
<dbReference type="Pfam" id="PF04433">
    <property type="entry name" value="SWIRM"/>
    <property type="match status" value="1"/>
</dbReference>
<feature type="compositionally biased region" description="Acidic residues" evidence="7">
    <location>
        <begin position="376"/>
        <end position="395"/>
    </location>
</feature>
<dbReference type="SUPFAM" id="SSF46689">
    <property type="entry name" value="Homeodomain-like"/>
    <property type="match status" value="2"/>
</dbReference>
<dbReference type="InterPro" id="IPR032450">
    <property type="entry name" value="SMARCC_N"/>
</dbReference>
<evidence type="ECO:0000256" key="5">
    <source>
        <dbReference type="ARBA" id="ARBA00023242"/>
    </source>
</evidence>
<dbReference type="PROSITE" id="PS51293">
    <property type="entry name" value="SANT"/>
    <property type="match status" value="1"/>
</dbReference>
<accession>A0AAQ4P8X8</accession>
<evidence type="ECO:0000256" key="2">
    <source>
        <dbReference type="ARBA" id="ARBA00022853"/>
    </source>
</evidence>
<dbReference type="GO" id="GO:0031981">
    <property type="term" value="C:nuclear lumen"/>
    <property type="evidence" value="ECO:0007669"/>
    <property type="project" value="UniProtKB-ARBA"/>
</dbReference>
<dbReference type="GO" id="GO:0048858">
    <property type="term" value="P:cell projection morphogenesis"/>
    <property type="evidence" value="ECO:0007669"/>
    <property type="project" value="TreeGrafter"/>
</dbReference>
<keyword evidence="13" id="KW-1185">Reference proteome</keyword>
<reference evidence="12" key="3">
    <citation type="submission" date="2025-09" db="UniProtKB">
        <authorList>
            <consortium name="Ensembl"/>
        </authorList>
    </citation>
    <scope>IDENTIFICATION</scope>
</reference>
<dbReference type="GO" id="GO:0016514">
    <property type="term" value="C:SWI/SNF complex"/>
    <property type="evidence" value="ECO:0007669"/>
    <property type="project" value="UniProtKB-ARBA"/>
</dbReference>
<dbReference type="PROSITE" id="PS52032">
    <property type="entry name" value="MARR_BRCT_CHROMO"/>
    <property type="match status" value="1"/>
</dbReference>
<dbReference type="PANTHER" id="PTHR15381:SF1">
    <property type="entry name" value="CHONDROITIN SULFATE PROTEOGLYCAN 5"/>
    <property type="match status" value="1"/>
</dbReference>
<feature type="compositionally biased region" description="Low complexity" evidence="7">
    <location>
        <begin position="1002"/>
        <end position="1011"/>
    </location>
</feature>
<evidence type="ECO:0000256" key="1">
    <source>
        <dbReference type="ARBA" id="ARBA00004123"/>
    </source>
</evidence>
<organism evidence="12 13">
    <name type="scientific">Gasterosteus aculeatus aculeatus</name>
    <name type="common">three-spined stickleback</name>
    <dbReference type="NCBI Taxonomy" id="481459"/>
    <lineage>
        <taxon>Eukaryota</taxon>
        <taxon>Metazoa</taxon>
        <taxon>Chordata</taxon>
        <taxon>Craniata</taxon>
        <taxon>Vertebrata</taxon>
        <taxon>Euteleostomi</taxon>
        <taxon>Actinopterygii</taxon>
        <taxon>Neopterygii</taxon>
        <taxon>Teleostei</taxon>
        <taxon>Neoteleostei</taxon>
        <taxon>Acanthomorphata</taxon>
        <taxon>Eupercaria</taxon>
        <taxon>Perciformes</taxon>
        <taxon>Cottioidei</taxon>
        <taxon>Gasterosteales</taxon>
        <taxon>Gasterosteidae</taxon>
        <taxon>Gasterosteus</taxon>
    </lineage>
</organism>
<feature type="region of interest" description="Disordered" evidence="7">
    <location>
        <begin position="704"/>
        <end position="827"/>
    </location>
</feature>
<dbReference type="InterPro" id="IPR001005">
    <property type="entry name" value="SANT/Myb"/>
</dbReference>
<protein>
    <submittedName>
        <fullName evidence="12">SWI/SNF related BAF chromatin remodeling complex subunit C2</fullName>
    </submittedName>
</protein>
<feature type="compositionally biased region" description="Low complexity" evidence="7">
    <location>
        <begin position="975"/>
        <end position="990"/>
    </location>
</feature>
<feature type="domain" description="Chromo" evidence="11">
    <location>
        <begin position="1"/>
        <end position="271"/>
    </location>
</feature>
<dbReference type="InterPro" id="IPR036388">
    <property type="entry name" value="WH-like_DNA-bd_sf"/>
</dbReference>
<dbReference type="PROSITE" id="PS50934">
    <property type="entry name" value="SWIRM"/>
    <property type="match status" value="1"/>
</dbReference>
<dbReference type="Gene3D" id="1.10.10.10">
    <property type="entry name" value="Winged helix-like DNA-binding domain superfamily/Winged helix DNA-binding domain"/>
    <property type="match status" value="1"/>
</dbReference>
<dbReference type="Pfam" id="PF16498">
    <property type="entry name" value="SWIRM-assoc_3"/>
    <property type="match status" value="1"/>
</dbReference>
<evidence type="ECO:0000313" key="13">
    <source>
        <dbReference type="Proteomes" id="UP000007635"/>
    </source>
</evidence>
<evidence type="ECO:0000259" key="10">
    <source>
        <dbReference type="PROSITE" id="PS51293"/>
    </source>
</evidence>
<dbReference type="Gene3D" id="1.10.10.60">
    <property type="entry name" value="Homeodomain-like"/>
    <property type="match status" value="1"/>
</dbReference>
<dbReference type="InterPro" id="IPR017884">
    <property type="entry name" value="SANT_dom"/>
</dbReference>
<feature type="region of interest" description="Disordered" evidence="7">
    <location>
        <begin position="270"/>
        <end position="409"/>
    </location>
</feature>
<dbReference type="PROSITE" id="PS50090">
    <property type="entry name" value="MYB_LIKE"/>
    <property type="match status" value="1"/>
</dbReference>
<dbReference type="InterPro" id="IPR049898">
    <property type="entry name" value="MARR_BRCT_CHROMO"/>
</dbReference>
<feature type="region of interest" description="Disordered" evidence="7">
    <location>
        <begin position="921"/>
        <end position="1038"/>
    </location>
</feature>
<proteinExistence type="inferred from homology"/>
<reference evidence="12 13" key="1">
    <citation type="journal article" date="2021" name="G3 (Bethesda)">
        <title>Improved contiguity of the threespine stickleback genome using long-read sequencing.</title>
        <authorList>
            <person name="Nath S."/>
            <person name="Shaw D.E."/>
            <person name="White M.A."/>
        </authorList>
    </citation>
    <scope>NUCLEOTIDE SEQUENCE [LARGE SCALE GENOMIC DNA]</scope>
    <source>
        <strain evidence="12 13">Lake Benthic</strain>
    </source>
</reference>
<dbReference type="GeneTree" id="ENSGT00940000155746"/>
<dbReference type="FunFam" id="1.10.10.10:FF:000020">
    <property type="entry name" value="SWI/SNF complex subunit SMARCC2 isoform c"/>
    <property type="match status" value="1"/>
</dbReference>
<evidence type="ECO:0000259" key="8">
    <source>
        <dbReference type="PROSITE" id="PS50090"/>
    </source>
</evidence>
<dbReference type="InterPro" id="IPR032448">
    <property type="entry name" value="SWIRM-assoc"/>
</dbReference>
<name>A0AAQ4P8X8_GASAC</name>
<evidence type="ECO:0000256" key="6">
    <source>
        <dbReference type="ARBA" id="ARBA00049655"/>
    </source>
</evidence>
<keyword evidence="5" id="KW-0539">Nucleus</keyword>
<feature type="domain" description="SANT" evidence="10">
    <location>
        <begin position="592"/>
        <end position="643"/>
    </location>
</feature>
<keyword evidence="2" id="KW-0156">Chromatin regulator</keyword>
<evidence type="ECO:0000313" key="12">
    <source>
        <dbReference type="Ensembl" id="ENSGACP00000034408.1"/>
    </source>
</evidence>
<dbReference type="Proteomes" id="UP000007635">
    <property type="component" value="Chromosome XVII"/>
</dbReference>
<dbReference type="Ensembl" id="ENSGACT00000039798.1">
    <property type="protein sequence ID" value="ENSGACP00000034408.1"/>
    <property type="gene ID" value="ENSGACG00000000694.4"/>
</dbReference>
<feature type="compositionally biased region" description="Basic and acidic residues" evidence="7">
    <location>
        <begin position="798"/>
        <end position="827"/>
    </location>
</feature>
<dbReference type="InterPro" id="IPR036420">
    <property type="entry name" value="BRCT_dom_sf"/>
</dbReference>
<feature type="compositionally biased region" description="Low complexity" evidence="7">
    <location>
        <begin position="923"/>
        <end position="961"/>
    </location>
</feature>
<evidence type="ECO:0000259" key="9">
    <source>
        <dbReference type="PROSITE" id="PS50934"/>
    </source>
</evidence>
<feature type="compositionally biased region" description="Basic and acidic residues" evidence="7">
    <location>
        <begin position="766"/>
        <end position="791"/>
    </location>
</feature>
<dbReference type="GO" id="GO:0006355">
    <property type="term" value="P:regulation of DNA-templated transcription"/>
    <property type="evidence" value="ECO:0007669"/>
    <property type="project" value="UniProtKB-ARBA"/>
</dbReference>
<dbReference type="InterPro" id="IPR032451">
    <property type="entry name" value="SMARCC_C"/>
</dbReference>
<sequence length="1038" mass="115504">MAVRKKDGGPNVKYFEASDTVSQFDNVRVWLGKNYKKYIQAEPPTNKSLSSLVVQLLQFQEEVFGRHVSNPPLTKLPMKCFLDFKSGGALCHILAAAYKFKSDQGWRRFDFQNPSRMDRNVEMFMTIEKSLVQNNCLSRPVIYLSSDIEPKLLGKLKDIIKRHQGSVTEEKASGSHVVVSIPTSLEEEEWVRPVMKRDKQVLLHWGYFPDSYDTWIQASEIEASVEDPPSPEKPRKVHAKWILDLDQYNEWMNEEDYEVGEGCPKRKRISAKTLTDEVTTSDERRDKKPGSAKKRKRSPSPSPTPPPQESKKKNTKKGPTTPYAKSKRGQREEEQEDPSKDLDEASPVPASEEGNPPKTNSTKKDSDSTPVKGGTEIEEQEDESMETTGKEEEEGSASVKGEPVKGSDLHEDNVTEQTHHIIIPSYAAWFDYNSVHAIERRALPEFFNGKNKSKTPEIYLAYRNFMIDTYRLNPQEYLTSTACRRNLAGDVCAIMRVHAFLEQWGLINYQVDSESRPTPMGPPPTSHFHVLADTPSSLVPLQPKTSQTPATQQMMSFPDKVKEKPADLQNFGLRTDMYSKKPCSAKSKNTSSSMREWTEQETLLLLEGLEMYKDDWNKVSEHVGSRTQDECILHFLRLPIEDPYLEDNSSSLGPLSYQPVPFSQAGNPVMSTVAFLASVVDPRVASAAAKSALEEFSRMKEEAARVSGRQDPLYGLEGSGIAGTGLEEGERPDESSDESKSDNQPSEEKRESKESKDGATEEEEKQSENGKKEEERGRDAEAERETDKTEAEIGNGKKVKDGKEGTEEGQREAESEGERKAKVEHDIGEGNLATAAASALAAAAVKAKHLAAVEERKIKSLVALLVETQMKKLEIKLRHFEELETIMDREREALEYQRQQLLADRQSFHMEQLKYAEMRARQQHFQQIQHQQHSQAGGPHANQAAPAPAPAPLTASQQAPNTPAPQPAPSPAPPSSSSASAPESQPPQGAHNSPPCPPGATPAPHSSSSSSTTPVLHEPTPPLPGETLHPSAPVPPPQ</sequence>
<keyword evidence="3" id="KW-0805">Transcription regulation</keyword>
<evidence type="ECO:0000256" key="3">
    <source>
        <dbReference type="ARBA" id="ARBA00023015"/>
    </source>
</evidence>
<evidence type="ECO:0000256" key="4">
    <source>
        <dbReference type="ARBA" id="ARBA00023163"/>
    </source>
</evidence>
<dbReference type="SMART" id="SM00298">
    <property type="entry name" value="CHROMO"/>
    <property type="match status" value="1"/>
</dbReference>
<dbReference type="Pfam" id="PF00249">
    <property type="entry name" value="Myb_DNA-binding"/>
    <property type="match status" value="1"/>
</dbReference>
<feature type="domain" description="Myb-like" evidence="8">
    <location>
        <begin position="589"/>
        <end position="639"/>
    </location>
</feature>
<dbReference type="Pfam" id="PF16495">
    <property type="entry name" value="SWIRM-assoc_1"/>
    <property type="match status" value="1"/>
</dbReference>
<dbReference type="InterPro" id="IPR009057">
    <property type="entry name" value="Homeodomain-like_sf"/>
</dbReference>
<dbReference type="SUPFAM" id="SSF52113">
    <property type="entry name" value="BRCT domain"/>
    <property type="match status" value="1"/>
</dbReference>
<dbReference type="SMART" id="SM00717">
    <property type="entry name" value="SANT"/>
    <property type="match status" value="1"/>
</dbReference>
<feature type="compositionally biased region" description="Basic and acidic residues" evidence="7">
    <location>
        <begin position="728"/>
        <end position="759"/>
    </location>
</feature>
<evidence type="ECO:0000256" key="7">
    <source>
        <dbReference type="SAM" id="MobiDB-lite"/>
    </source>
</evidence>
<feature type="compositionally biased region" description="Pro residues" evidence="7">
    <location>
        <begin position="962"/>
        <end position="974"/>
    </location>
</feature>
<keyword evidence="4" id="KW-0804">Transcription</keyword>
<comment type="subcellular location">
    <subcellularLocation>
        <location evidence="1">Nucleus</location>
    </subcellularLocation>
</comment>
<evidence type="ECO:0000259" key="11">
    <source>
        <dbReference type="PROSITE" id="PS52032"/>
    </source>
</evidence>
<dbReference type="FunFam" id="1.10.10.60:FF:000014">
    <property type="entry name" value="SWI/SNF complex subunit SMARCC2 isoform C"/>
    <property type="match status" value="1"/>
</dbReference>
<dbReference type="InterPro" id="IPR000953">
    <property type="entry name" value="Chromo/chromo_shadow_dom"/>
</dbReference>
<dbReference type="AlphaFoldDB" id="A0AAQ4P8X8"/>
<dbReference type="GO" id="GO:0045202">
    <property type="term" value="C:synapse"/>
    <property type="evidence" value="ECO:0007669"/>
    <property type="project" value="TreeGrafter"/>
</dbReference>
<comment type="similarity">
    <text evidence="6">Belongs to the SMARCC family.</text>
</comment>